<organism evidence="2 3">
    <name type="scientific">Massariosphaeria phaeospora</name>
    <dbReference type="NCBI Taxonomy" id="100035"/>
    <lineage>
        <taxon>Eukaryota</taxon>
        <taxon>Fungi</taxon>
        <taxon>Dikarya</taxon>
        <taxon>Ascomycota</taxon>
        <taxon>Pezizomycotina</taxon>
        <taxon>Dothideomycetes</taxon>
        <taxon>Pleosporomycetidae</taxon>
        <taxon>Pleosporales</taxon>
        <taxon>Pleosporales incertae sedis</taxon>
        <taxon>Massariosphaeria</taxon>
    </lineage>
</organism>
<evidence type="ECO:0000313" key="2">
    <source>
        <dbReference type="EMBL" id="KAF2869486.1"/>
    </source>
</evidence>
<feature type="compositionally biased region" description="Polar residues" evidence="1">
    <location>
        <begin position="97"/>
        <end position="116"/>
    </location>
</feature>
<dbReference type="EMBL" id="JAADJZ010000016">
    <property type="protein sequence ID" value="KAF2869486.1"/>
    <property type="molecule type" value="Genomic_DNA"/>
</dbReference>
<reference evidence="2 3" key="1">
    <citation type="submission" date="2020-01" db="EMBL/GenBank/DDBJ databases">
        <authorList>
            <consortium name="DOE Joint Genome Institute"/>
            <person name="Haridas S."/>
            <person name="Albert R."/>
            <person name="Binder M."/>
            <person name="Bloem J."/>
            <person name="Labutti K."/>
            <person name="Salamov A."/>
            <person name="Andreopoulos B."/>
            <person name="Baker S.E."/>
            <person name="Barry K."/>
            <person name="Bills G."/>
            <person name="Bluhm B.H."/>
            <person name="Cannon C."/>
            <person name="Castanera R."/>
            <person name="Culley D.E."/>
            <person name="Daum C."/>
            <person name="Ezra D."/>
            <person name="Gonzalez J.B."/>
            <person name="Henrissat B."/>
            <person name="Kuo A."/>
            <person name="Liang C."/>
            <person name="Lipzen A."/>
            <person name="Lutzoni F."/>
            <person name="Magnuson J."/>
            <person name="Mondo S."/>
            <person name="Nolan M."/>
            <person name="Ohm R."/>
            <person name="Pangilinan J."/>
            <person name="Park H.-J.H."/>
            <person name="Ramirez L."/>
            <person name="Alfaro M."/>
            <person name="Sun H."/>
            <person name="Tritt A."/>
            <person name="Yoshinaga Y."/>
            <person name="Zwiers L.-H.L."/>
            <person name="Turgeon B.G."/>
            <person name="Goodwin S.B."/>
            <person name="Spatafora J.W."/>
            <person name="Crous P.W."/>
            <person name="Grigoriev I.V."/>
        </authorList>
    </citation>
    <scope>NUCLEOTIDE SEQUENCE [LARGE SCALE GENOMIC DNA]</scope>
    <source>
        <strain evidence="2 3">CBS 611.86</strain>
    </source>
</reference>
<dbReference type="AlphaFoldDB" id="A0A7C8I4Y5"/>
<dbReference type="Proteomes" id="UP000481861">
    <property type="component" value="Unassembled WGS sequence"/>
</dbReference>
<evidence type="ECO:0000313" key="3">
    <source>
        <dbReference type="Proteomes" id="UP000481861"/>
    </source>
</evidence>
<gene>
    <name evidence="2" type="ORF">BDV95DRAFT_101690</name>
</gene>
<feature type="region of interest" description="Disordered" evidence="1">
    <location>
        <begin position="70"/>
        <end position="151"/>
    </location>
</feature>
<feature type="compositionally biased region" description="Basic residues" evidence="1">
    <location>
        <begin position="142"/>
        <end position="151"/>
    </location>
</feature>
<protein>
    <submittedName>
        <fullName evidence="2">Uncharacterized protein</fullName>
    </submittedName>
</protein>
<accession>A0A7C8I4Y5</accession>
<keyword evidence="3" id="KW-1185">Reference proteome</keyword>
<comment type="caution">
    <text evidence="2">The sequence shown here is derived from an EMBL/GenBank/DDBJ whole genome shotgun (WGS) entry which is preliminary data.</text>
</comment>
<name>A0A7C8I4Y5_9PLEO</name>
<proteinExistence type="predicted"/>
<feature type="compositionally biased region" description="Low complexity" evidence="1">
    <location>
        <begin position="117"/>
        <end position="137"/>
    </location>
</feature>
<sequence>MDMDKSIAPYDRVWEYVGPSVQDWMKTQWYQDSLARRKRLSEARAASCSRYLVITKSHEPSLQDYPLAARAATPAPASHEQQLEGASAYIALETFSERSPMSQGQSNNTVQGAQSMAAQAPHTTTPPDQHPTTTDAPSTSGQHRRQYSSPV</sequence>
<evidence type="ECO:0000256" key="1">
    <source>
        <dbReference type="SAM" id="MobiDB-lite"/>
    </source>
</evidence>